<dbReference type="SUPFAM" id="SSF50978">
    <property type="entry name" value="WD40 repeat-like"/>
    <property type="match status" value="1"/>
</dbReference>
<dbReference type="OMA" id="RAFCWWA"/>
<dbReference type="InterPro" id="IPR036322">
    <property type="entry name" value="WD40_repeat_dom_sf"/>
</dbReference>
<feature type="compositionally biased region" description="Low complexity" evidence="1">
    <location>
        <begin position="235"/>
        <end position="247"/>
    </location>
</feature>
<feature type="region of interest" description="Disordered" evidence="1">
    <location>
        <begin position="1"/>
        <end position="37"/>
    </location>
</feature>
<dbReference type="EMBL" id="CAEQ01002547">
    <property type="protein sequence ID" value="CCD17034.1"/>
    <property type="molecule type" value="Genomic_DNA"/>
</dbReference>
<dbReference type="AlphaFoldDB" id="F9WI89"/>
<proteinExistence type="predicted"/>
<evidence type="ECO:0000256" key="1">
    <source>
        <dbReference type="SAM" id="MobiDB-lite"/>
    </source>
</evidence>
<reference evidence="2 3" key="2">
    <citation type="journal article" date="2012" name="Proc. Natl. Acad. Sci. U.S.A.">
        <title>Antigenic diversity is generated by distinct evolutionary mechanisms in African trypanosome species.</title>
        <authorList>
            <person name="Jackson A.P."/>
            <person name="Berry A."/>
            <person name="Aslett M."/>
            <person name="Allison H.C."/>
            <person name="Burton P."/>
            <person name="Vavrova-Anderson J."/>
            <person name="Brown R."/>
            <person name="Browne H."/>
            <person name="Corton N."/>
            <person name="Hauser H."/>
            <person name="Gamble J."/>
            <person name="Gilderthorp R."/>
            <person name="Marcello L."/>
            <person name="McQuillan J."/>
            <person name="Otto T.D."/>
            <person name="Quail M.A."/>
            <person name="Sanders M.J."/>
            <person name="van Tonder A."/>
            <person name="Ginger M.L."/>
            <person name="Field M.C."/>
            <person name="Barry J.D."/>
            <person name="Hertz-Fowler C."/>
            <person name="Berriman M."/>
        </authorList>
    </citation>
    <scope>NUCLEOTIDE SEQUENCE [LARGE SCALE GENOMIC DNA]</scope>
    <source>
        <strain evidence="2 3">IL3000</strain>
    </source>
</reference>
<feature type="region of interest" description="Disordered" evidence="1">
    <location>
        <begin position="217"/>
        <end position="279"/>
    </location>
</feature>
<dbReference type="VEuPathDB" id="TriTrypDB:TcIL3000_0_18930"/>
<evidence type="ECO:0000313" key="3">
    <source>
        <dbReference type="Proteomes" id="UP000000702"/>
    </source>
</evidence>
<accession>F9WI89</accession>
<name>F9WI89_TRYCI</name>
<evidence type="ECO:0000313" key="2">
    <source>
        <dbReference type="EMBL" id="CCD17034.1"/>
    </source>
</evidence>
<feature type="region of interest" description="Disordered" evidence="1">
    <location>
        <begin position="156"/>
        <end position="187"/>
    </location>
</feature>
<dbReference type="Proteomes" id="UP000000702">
    <property type="component" value="Unassembled WGS sequence"/>
</dbReference>
<keyword evidence="3" id="KW-1185">Reference proteome</keyword>
<gene>
    <name evidence="2" type="ORF">TCIL3000_0_18930</name>
</gene>
<feature type="compositionally biased region" description="Low complexity" evidence="1">
    <location>
        <begin position="175"/>
        <end position="187"/>
    </location>
</feature>
<sequence length="865" mass="92334">MRLSRHSHTGNTDPSSCSYTTEGGATSGPSTDVSPRTAEDRFIGVVDHKEFLRDSRDLLRNPSGGDTEARYRRKLELCMGLTGTGHMLFHGDSHVLSSCARETDAEHTFSPLRGAASDGILRPSRPSPWNFSTPLPPTPLPTDVKHWRPTAEDERCLADTDGLGGRLDLPRGNYTRSSSPARSLLSTPTTTLCSTAGVVPIPLMTTLCADRHEGCHTPVRPSRDAASAPSMGNVTSTASAASTYSTAVVDGPHSPNIYRESRSATPRALSQGGDNQRMTPVTALRTPVLGPRVPGESVGVLTATPKQLRTPVLRESDILCSPACGGQISGIGTSLKSSPFLRRSALYSQHATPRRQVETFERVLNAEGLALCDSQGNPNFNPLCWGHGGAVIALQHSVFLWQGPERIRKLFEATPPCTVSAVASSRWPTEGSYVYTAYGLTNGWVVVSRCLVWDDAMSLAAAGSSETLCGQRDVVWDHAVNTAIRDLSGHVSTLQIIGHSLYAGTMGGIVTVHNLHDRSAVWCEPPDLPSGRSSWKPQLSVNVGAPIYRLEVTPDGEHIAVGTNSSLLLYQTSRMGPEGRAKRRIIWTNAPHPVKAFCWRAFSSSTAAAAATERHLAKVGNSNGLVQSILLYGGGADGSVLSVYSLGNRCNKATHRLSAPILGIISSEISEEIVVSFAPSGEDRSGFTGQRHSPSSVGNVAMGDNEGEAGVFNNSGLWAIEDMSSDEETTRQVLYVDRHHPFSNAGSNGRSSSANGGSGINATAIIGANPSTAGGRIEGFPPLPTASILRGPGKGVELLQAFQLRDEGESIERLNDYVGLRDGSPYVVLSPDNSLMATAGDELRVRIWRAFQTKPSSHVDPCQFR</sequence>
<reference evidence="3" key="1">
    <citation type="submission" date="2011-07" db="EMBL/GenBank/DDBJ databases">
        <title>Divergent evolution of antigenic variation in African trypanosomes.</title>
        <authorList>
            <person name="Jackson A.P."/>
            <person name="Berry A."/>
            <person name="Allison H.C."/>
            <person name="Burton P."/>
            <person name="Anderson J."/>
            <person name="Aslett M."/>
            <person name="Brown R."/>
            <person name="Corton N."/>
            <person name="Harris D."/>
            <person name="Hauser H."/>
            <person name="Gamble J."/>
            <person name="Gilderthorp R."/>
            <person name="McQuillan J."/>
            <person name="Quail M.A."/>
            <person name="Sanders M."/>
            <person name="Van Tonder A."/>
            <person name="Ginger M.L."/>
            <person name="Donelson J.E."/>
            <person name="Field M.C."/>
            <person name="Barry J.D."/>
            <person name="Berriman M."/>
            <person name="Hertz-Fowler C."/>
        </authorList>
    </citation>
    <scope>NUCLEOTIDE SEQUENCE [LARGE SCALE GENOMIC DNA]</scope>
    <source>
        <strain evidence="3">IL3000</strain>
    </source>
</reference>
<feature type="compositionally biased region" description="Polar residues" evidence="1">
    <location>
        <begin position="9"/>
        <end position="34"/>
    </location>
</feature>
<protein>
    <submittedName>
        <fullName evidence="2">WGS project CAEQ00000000 data, annotated contig 749</fullName>
    </submittedName>
</protein>
<comment type="caution">
    <text evidence="2">The sequence shown here is derived from an EMBL/GenBank/DDBJ whole genome shotgun (WGS) entry which is preliminary data.</text>
</comment>
<organism evidence="2 3">
    <name type="scientific">Trypanosoma congolense (strain IL3000)</name>
    <dbReference type="NCBI Taxonomy" id="1068625"/>
    <lineage>
        <taxon>Eukaryota</taxon>
        <taxon>Discoba</taxon>
        <taxon>Euglenozoa</taxon>
        <taxon>Kinetoplastea</taxon>
        <taxon>Metakinetoplastina</taxon>
        <taxon>Trypanosomatida</taxon>
        <taxon>Trypanosomatidae</taxon>
        <taxon>Trypanosoma</taxon>
        <taxon>Nannomonas</taxon>
    </lineage>
</organism>